<name>D1AIT6_SEBTE</name>
<evidence type="ECO:0000313" key="2">
    <source>
        <dbReference type="EMBL" id="ACZ06898.1"/>
    </source>
</evidence>
<keyword evidence="1" id="KW-0812">Transmembrane</keyword>
<dbReference type="EMBL" id="CP001739">
    <property type="protein sequence ID" value="ACZ06898.1"/>
    <property type="molecule type" value="Genomic_DNA"/>
</dbReference>
<dbReference type="HOGENOM" id="CLU_1214117_0_0_0"/>
<reference evidence="2 3" key="2">
    <citation type="journal article" date="2010" name="Stand. Genomic Sci.">
        <title>Complete genome sequence of Sebaldella termitidis type strain (NCTC 11300).</title>
        <authorList>
            <person name="Harmon-Smith M."/>
            <person name="Celia L."/>
            <person name="Chertkov O."/>
            <person name="Lapidus A."/>
            <person name="Copeland A."/>
            <person name="Glavina Del Rio T."/>
            <person name="Nolan M."/>
            <person name="Lucas S."/>
            <person name="Tice H."/>
            <person name="Cheng J.F."/>
            <person name="Han C."/>
            <person name="Detter J.C."/>
            <person name="Bruce D."/>
            <person name="Goodwin L."/>
            <person name="Pitluck S."/>
            <person name="Pati A."/>
            <person name="Liolios K."/>
            <person name="Ivanova N."/>
            <person name="Mavromatis K."/>
            <person name="Mikhailova N."/>
            <person name="Chen A."/>
            <person name="Palaniappan K."/>
            <person name="Land M."/>
            <person name="Hauser L."/>
            <person name="Chang Y.J."/>
            <person name="Jeffries C.D."/>
            <person name="Brettin T."/>
            <person name="Goker M."/>
            <person name="Beck B."/>
            <person name="Bristow J."/>
            <person name="Eisen J.A."/>
            <person name="Markowitz V."/>
            <person name="Hugenholtz P."/>
            <person name="Kyrpides N.C."/>
            <person name="Klenk H.P."/>
            <person name="Chen F."/>
        </authorList>
    </citation>
    <scope>NUCLEOTIDE SEQUENCE [LARGE SCALE GENOMIC DNA]</scope>
    <source>
        <strain evidence="3">ATCC 33386 / NCTC 11300</strain>
    </source>
</reference>
<protein>
    <submittedName>
        <fullName evidence="2">Uncharacterized protein</fullName>
    </submittedName>
</protein>
<dbReference type="Proteomes" id="UP000000845">
    <property type="component" value="Chromosome"/>
</dbReference>
<evidence type="ECO:0000313" key="3">
    <source>
        <dbReference type="Proteomes" id="UP000000845"/>
    </source>
</evidence>
<dbReference type="RefSeq" id="WP_012859498.1">
    <property type="nucleotide sequence ID" value="NC_013517.1"/>
</dbReference>
<keyword evidence="1" id="KW-1133">Transmembrane helix</keyword>
<organism evidence="2 3">
    <name type="scientific">Sebaldella termitidis (strain ATCC 33386 / NCTC 11300)</name>
    <dbReference type="NCBI Taxonomy" id="526218"/>
    <lineage>
        <taxon>Bacteria</taxon>
        <taxon>Fusobacteriati</taxon>
        <taxon>Fusobacteriota</taxon>
        <taxon>Fusobacteriia</taxon>
        <taxon>Fusobacteriales</taxon>
        <taxon>Leptotrichiaceae</taxon>
        <taxon>Sebaldella</taxon>
    </lineage>
</organism>
<sequence length="228" mass="27072">MIFYTNKGKNLLEIFSIAFFSWCIGFLIFFAGGLFLLNRMGYLETFDDYNNKVSVYVDERIEKKDLPDFRAPGYKQARAEYDKYLREIPGKKMALSNEYKRENPRKTIEVWHQILLIGILPLVFTLLVSKKYNGSLINSIEISGDTVTVAKKNKKIKKYDMNNYFVQLFTTTVISWKHLFIPYKLYHVNLLDIADKKKLKDTIYLYNFNRKDLEEILELIEGYQKRYV</sequence>
<gene>
    <name evidence="2" type="ordered locus">Sterm_0010</name>
</gene>
<dbReference type="STRING" id="526218.Sterm_0010"/>
<dbReference type="AlphaFoldDB" id="D1AIT6"/>
<reference evidence="3" key="1">
    <citation type="submission" date="2009-09" db="EMBL/GenBank/DDBJ databases">
        <title>The complete chromosome of Sebaldella termitidis ATCC 33386.</title>
        <authorList>
            <consortium name="US DOE Joint Genome Institute (JGI-PGF)"/>
            <person name="Lucas S."/>
            <person name="Copeland A."/>
            <person name="Lapidus A."/>
            <person name="Glavina del Rio T."/>
            <person name="Dalin E."/>
            <person name="Tice H."/>
            <person name="Bruce D."/>
            <person name="Goodwin L."/>
            <person name="Pitluck S."/>
            <person name="Kyrpides N."/>
            <person name="Mavromatis K."/>
            <person name="Ivanova N."/>
            <person name="Mikhailova N."/>
            <person name="Sims D."/>
            <person name="Meincke L."/>
            <person name="Brettin T."/>
            <person name="Detter J.C."/>
            <person name="Han C."/>
            <person name="Larimer F."/>
            <person name="Land M."/>
            <person name="Hauser L."/>
            <person name="Markowitz V."/>
            <person name="Cheng J.F."/>
            <person name="Hugenholtz P."/>
            <person name="Woyke T."/>
            <person name="Wu D."/>
            <person name="Eisen J.A."/>
        </authorList>
    </citation>
    <scope>NUCLEOTIDE SEQUENCE [LARGE SCALE GENOMIC DNA]</scope>
    <source>
        <strain evidence="3">ATCC 33386 / NCTC 11300</strain>
    </source>
</reference>
<feature type="transmembrane region" description="Helical" evidence="1">
    <location>
        <begin position="12"/>
        <end position="37"/>
    </location>
</feature>
<accession>D1AIT6</accession>
<proteinExistence type="predicted"/>
<dbReference type="KEGG" id="str:Sterm_0010"/>
<keyword evidence="1" id="KW-0472">Membrane</keyword>
<keyword evidence="3" id="KW-1185">Reference proteome</keyword>
<feature type="transmembrane region" description="Helical" evidence="1">
    <location>
        <begin position="110"/>
        <end position="128"/>
    </location>
</feature>
<evidence type="ECO:0000256" key="1">
    <source>
        <dbReference type="SAM" id="Phobius"/>
    </source>
</evidence>